<dbReference type="EMBL" id="OB675612">
    <property type="protein sequence ID" value="CAD7235940.1"/>
    <property type="molecule type" value="Genomic_DNA"/>
</dbReference>
<gene>
    <name evidence="1" type="ORF">CTOB1V02_LOCUS13755</name>
</gene>
<reference evidence="1" key="1">
    <citation type="submission" date="2020-11" db="EMBL/GenBank/DDBJ databases">
        <authorList>
            <person name="Tran Van P."/>
        </authorList>
    </citation>
    <scope>NUCLEOTIDE SEQUENCE</scope>
</reference>
<proteinExistence type="predicted"/>
<evidence type="ECO:0000313" key="1">
    <source>
        <dbReference type="EMBL" id="CAD7235940.1"/>
    </source>
</evidence>
<dbReference type="AlphaFoldDB" id="A0A7R8WX15"/>
<accession>A0A7R8WX15</accession>
<feature type="non-terminal residue" evidence="1">
    <location>
        <position position="141"/>
    </location>
</feature>
<organism evidence="1">
    <name type="scientific">Cyprideis torosa</name>
    <dbReference type="NCBI Taxonomy" id="163714"/>
    <lineage>
        <taxon>Eukaryota</taxon>
        <taxon>Metazoa</taxon>
        <taxon>Ecdysozoa</taxon>
        <taxon>Arthropoda</taxon>
        <taxon>Crustacea</taxon>
        <taxon>Oligostraca</taxon>
        <taxon>Ostracoda</taxon>
        <taxon>Podocopa</taxon>
        <taxon>Podocopida</taxon>
        <taxon>Cytherocopina</taxon>
        <taxon>Cytheroidea</taxon>
        <taxon>Cytherideidae</taxon>
        <taxon>Cyprideis</taxon>
    </lineage>
</organism>
<name>A0A7R8WX15_9CRUS</name>
<protein>
    <submittedName>
        <fullName evidence="1">Uncharacterized protein</fullName>
    </submittedName>
</protein>
<sequence length="141" mass="15749">NNSSVQAPPFCDHTSSSTSCLSAIPPIPSEDYRVLGQLYSETEVNIEIIPQFKPLLFVTTLPRPRARFLQFLPRIIVSLVNSFPRLSCLSAIPPIPSEDYRVPVPGQLYSEIESQITGDITISATFRTIQSHHIPRFQEPA</sequence>